<dbReference type="OrthoDB" id="6275838at2759"/>
<accession>A0A1D2MM58</accession>
<feature type="compositionally biased region" description="Basic and acidic residues" evidence="1">
    <location>
        <begin position="182"/>
        <end position="191"/>
    </location>
</feature>
<sequence length="208" mass="22342">MSRSTSLCHISASVDGIHFDRWTLAGSFTLLSSNRVTVAGYDTLRPLNGIRGVTNFIGCLKKVISSLALLSGAKGIKPHTSFFSRLSTGPTRSDSTSSSSPGPETDSSRSAAEGSCSTARKTLMPLRHPSPLELSSLTTTRCSLTTSRHDPAGQPDNFHDPAEQLPVVGGAQQRVVAHDLDNAEAENDRARTAWFSTRPPPRAPSRWR</sequence>
<evidence type="ECO:0000313" key="3">
    <source>
        <dbReference type="Proteomes" id="UP000094527"/>
    </source>
</evidence>
<organism evidence="2 3">
    <name type="scientific">Orchesella cincta</name>
    <name type="common">Springtail</name>
    <name type="synonym">Podura cincta</name>
    <dbReference type="NCBI Taxonomy" id="48709"/>
    <lineage>
        <taxon>Eukaryota</taxon>
        <taxon>Metazoa</taxon>
        <taxon>Ecdysozoa</taxon>
        <taxon>Arthropoda</taxon>
        <taxon>Hexapoda</taxon>
        <taxon>Collembola</taxon>
        <taxon>Entomobryomorpha</taxon>
        <taxon>Entomobryoidea</taxon>
        <taxon>Orchesellidae</taxon>
        <taxon>Orchesellinae</taxon>
        <taxon>Orchesella</taxon>
    </lineage>
</organism>
<dbReference type="EMBL" id="LJIJ01000887">
    <property type="protein sequence ID" value="ODM93941.1"/>
    <property type="molecule type" value="Genomic_DNA"/>
</dbReference>
<feature type="region of interest" description="Disordered" evidence="1">
    <location>
        <begin position="182"/>
        <end position="208"/>
    </location>
</feature>
<comment type="caution">
    <text evidence="2">The sequence shown here is derived from an EMBL/GenBank/DDBJ whole genome shotgun (WGS) entry which is preliminary data.</text>
</comment>
<evidence type="ECO:0000256" key="1">
    <source>
        <dbReference type="SAM" id="MobiDB-lite"/>
    </source>
</evidence>
<keyword evidence="3" id="KW-1185">Reference proteome</keyword>
<dbReference type="STRING" id="48709.A0A1D2MM58"/>
<feature type="compositionally biased region" description="Pro residues" evidence="1">
    <location>
        <begin position="198"/>
        <end position="208"/>
    </location>
</feature>
<name>A0A1D2MM58_ORCCI</name>
<reference evidence="2 3" key="1">
    <citation type="journal article" date="2016" name="Genome Biol. Evol.">
        <title>Gene Family Evolution Reflects Adaptation to Soil Environmental Stressors in the Genome of the Collembolan Orchesella cincta.</title>
        <authorList>
            <person name="Faddeeva-Vakhrusheva A."/>
            <person name="Derks M.F."/>
            <person name="Anvar S.Y."/>
            <person name="Agamennone V."/>
            <person name="Suring W."/>
            <person name="Smit S."/>
            <person name="van Straalen N.M."/>
            <person name="Roelofs D."/>
        </authorList>
    </citation>
    <scope>NUCLEOTIDE SEQUENCE [LARGE SCALE GENOMIC DNA]</scope>
    <source>
        <tissue evidence="2">Mixed pool</tissue>
    </source>
</reference>
<evidence type="ECO:0000313" key="2">
    <source>
        <dbReference type="EMBL" id="ODM93941.1"/>
    </source>
</evidence>
<feature type="compositionally biased region" description="Low complexity" evidence="1">
    <location>
        <begin position="87"/>
        <end position="110"/>
    </location>
</feature>
<proteinExistence type="predicted"/>
<dbReference type="Proteomes" id="UP000094527">
    <property type="component" value="Unassembled WGS sequence"/>
</dbReference>
<protein>
    <submittedName>
        <fullName evidence="2">Uncharacterized protein</fullName>
    </submittedName>
</protein>
<gene>
    <name evidence="2" type="ORF">Ocin01_12742</name>
</gene>
<dbReference type="AlphaFoldDB" id="A0A1D2MM58"/>
<feature type="region of interest" description="Disordered" evidence="1">
    <location>
        <begin position="81"/>
        <end position="117"/>
    </location>
</feature>